<keyword evidence="2" id="KW-1185">Reference proteome</keyword>
<feature type="non-terminal residue" evidence="1">
    <location>
        <position position="1"/>
    </location>
</feature>
<evidence type="ECO:0000313" key="1">
    <source>
        <dbReference type="EMBL" id="KAJ6223477.1"/>
    </source>
</evidence>
<gene>
    <name evidence="1" type="ORF">RDWZM_002022</name>
</gene>
<reference evidence="1" key="1">
    <citation type="submission" date="2022-12" db="EMBL/GenBank/DDBJ databases">
        <title>Genome assemblies of Blomia tropicalis.</title>
        <authorList>
            <person name="Cui Y."/>
        </authorList>
    </citation>
    <scope>NUCLEOTIDE SEQUENCE</scope>
    <source>
        <tissue evidence="1">Adult mites</tissue>
    </source>
</reference>
<dbReference type="AlphaFoldDB" id="A0A9Q0MD94"/>
<evidence type="ECO:0000313" key="2">
    <source>
        <dbReference type="Proteomes" id="UP001142055"/>
    </source>
</evidence>
<dbReference type="EMBL" id="JAPWDV010000001">
    <property type="protein sequence ID" value="KAJ6223477.1"/>
    <property type="molecule type" value="Genomic_DNA"/>
</dbReference>
<name>A0A9Q0MD94_BLOTA</name>
<organism evidence="1 2">
    <name type="scientific">Blomia tropicalis</name>
    <name type="common">Mite</name>
    <dbReference type="NCBI Taxonomy" id="40697"/>
    <lineage>
        <taxon>Eukaryota</taxon>
        <taxon>Metazoa</taxon>
        <taxon>Ecdysozoa</taxon>
        <taxon>Arthropoda</taxon>
        <taxon>Chelicerata</taxon>
        <taxon>Arachnida</taxon>
        <taxon>Acari</taxon>
        <taxon>Acariformes</taxon>
        <taxon>Sarcoptiformes</taxon>
        <taxon>Astigmata</taxon>
        <taxon>Glycyphagoidea</taxon>
        <taxon>Echimyopodidae</taxon>
        <taxon>Blomia</taxon>
    </lineage>
</organism>
<comment type="caution">
    <text evidence="1">The sequence shown here is derived from an EMBL/GenBank/DDBJ whole genome shotgun (WGS) entry which is preliminary data.</text>
</comment>
<protein>
    <submittedName>
        <fullName evidence="1">Uncharacterized protein</fullName>
    </submittedName>
</protein>
<accession>A0A9Q0MD94</accession>
<sequence>LMEKLQEWLDKSSIYHAIGNGYYRSNNRINWYRWTWIMGSIRIRFERIAHILSFQNRFGDKLTMWL</sequence>
<dbReference type="Proteomes" id="UP001142055">
    <property type="component" value="Chromosome 1"/>
</dbReference>
<proteinExistence type="predicted"/>